<proteinExistence type="predicted"/>
<feature type="non-terminal residue" evidence="1">
    <location>
        <position position="56"/>
    </location>
</feature>
<dbReference type="Proteomes" id="UP000252139">
    <property type="component" value="Unassembled WGS sequence"/>
</dbReference>
<comment type="caution">
    <text evidence="1">The sequence shown here is derived from an EMBL/GenBank/DDBJ whole genome shotgun (WGS) entry which is preliminary data.</text>
</comment>
<dbReference type="AlphaFoldDB" id="A0A367IWL9"/>
<protein>
    <submittedName>
        <fullName evidence="1">Uncharacterized protein</fullName>
    </submittedName>
</protein>
<organism evidence="1 2">
    <name type="scientific">Rhizopus azygosporus</name>
    <name type="common">Rhizopus microsporus var. azygosporus</name>
    <dbReference type="NCBI Taxonomy" id="86630"/>
    <lineage>
        <taxon>Eukaryota</taxon>
        <taxon>Fungi</taxon>
        <taxon>Fungi incertae sedis</taxon>
        <taxon>Mucoromycota</taxon>
        <taxon>Mucoromycotina</taxon>
        <taxon>Mucoromycetes</taxon>
        <taxon>Mucorales</taxon>
        <taxon>Mucorineae</taxon>
        <taxon>Rhizopodaceae</taxon>
        <taxon>Rhizopus</taxon>
    </lineage>
</organism>
<name>A0A367IWL9_RHIAZ</name>
<dbReference type="EMBL" id="PJQL01003169">
    <property type="protein sequence ID" value="RCH82052.1"/>
    <property type="molecule type" value="Genomic_DNA"/>
</dbReference>
<dbReference type="OrthoDB" id="2438127at2759"/>
<evidence type="ECO:0000313" key="2">
    <source>
        <dbReference type="Proteomes" id="UP000252139"/>
    </source>
</evidence>
<reference evidence="1 2" key="1">
    <citation type="journal article" date="2018" name="G3 (Bethesda)">
        <title>Phylogenetic and Phylogenomic Definition of Rhizopus Species.</title>
        <authorList>
            <person name="Gryganskyi A.P."/>
            <person name="Golan J."/>
            <person name="Dolatabadi S."/>
            <person name="Mondo S."/>
            <person name="Robb S."/>
            <person name="Idnurm A."/>
            <person name="Muszewska A."/>
            <person name="Steczkiewicz K."/>
            <person name="Masonjones S."/>
            <person name="Liao H.L."/>
            <person name="Gajdeczka M.T."/>
            <person name="Anike F."/>
            <person name="Vuek A."/>
            <person name="Anishchenko I.M."/>
            <person name="Voigt K."/>
            <person name="de Hoog G.S."/>
            <person name="Smith M.E."/>
            <person name="Heitman J."/>
            <person name="Vilgalys R."/>
            <person name="Stajich J.E."/>
        </authorList>
    </citation>
    <scope>NUCLEOTIDE SEQUENCE [LARGE SCALE GENOMIC DNA]</scope>
    <source>
        <strain evidence="1 2">CBS 357.93</strain>
    </source>
</reference>
<gene>
    <name evidence="1" type="ORF">CU097_006882</name>
</gene>
<accession>A0A367IWL9</accession>
<keyword evidence="2" id="KW-1185">Reference proteome</keyword>
<sequence>MTIEASVETNLFPFCASKLYNKLVNSNQKAYYEHLLKTATTYDEWAEAATKLDELE</sequence>
<evidence type="ECO:0000313" key="1">
    <source>
        <dbReference type="EMBL" id="RCH82052.1"/>
    </source>
</evidence>